<keyword evidence="4 7" id="KW-0238">DNA-binding</keyword>
<keyword evidence="7" id="KW-0808">Transferase</keyword>
<keyword evidence="7" id="KW-0032">Aminotransferase</keyword>
<evidence type="ECO:0000256" key="2">
    <source>
        <dbReference type="ARBA" id="ARBA00022898"/>
    </source>
</evidence>
<dbReference type="CDD" id="cd07377">
    <property type="entry name" value="WHTH_GntR"/>
    <property type="match status" value="1"/>
</dbReference>
<evidence type="ECO:0000256" key="4">
    <source>
        <dbReference type="ARBA" id="ARBA00023125"/>
    </source>
</evidence>
<evidence type="ECO:0000313" key="7">
    <source>
        <dbReference type="EMBL" id="SDT43085.1"/>
    </source>
</evidence>
<dbReference type="PROSITE" id="PS50949">
    <property type="entry name" value="HTH_GNTR"/>
    <property type="match status" value="1"/>
</dbReference>
<dbReference type="RefSeq" id="WP_172836246.1">
    <property type="nucleotide sequence ID" value="NZ_LT629772.1"/>
</dbReference>
<evidence type="ECO:0000256" key="3">
    <source>
        <dbReference type="ARBA" id="ARBA00023015"/>
    </source>
</evidence>
<dbReference type="InterPro" id="IPR051446">
    <property type="entry name" value="HTH_trans_reg/aminotransferase"/>
</dbReference>
<sequence length="481" mass="52822">MSAHWLTAAQLTGLLGGKDWEAPVYRDLAMRIRLLVIDGQLPDGFRLPSERDLCASLGLSRTTVTSAYAALRDQGVLQARRGAGNFVHQPEGGLASSLLPITLAADEDNALVALNTAASTAPPGLGRAYQDAAERLPALLAGTGYFPDGVESLRSTLADWFTARGLPTKAGQLIITVGSLSAWNVILQGLADPGDPVLLESPTYYNAIEACRRRGSRLVPFPISPQDWDPDRLETILGRSRARLAFLIPEFQNPTGIWLDEEQRRAAARTLNRHQVITVIDETLVDLRLDGDAERTPMGSLLDNAITIGSASKSFWGGLRIGWIRSPKQYVRKLIETQATMDNGAAPFEQLVVAELMRNSETILDHQRRRIRQQRDQLLTAMTGTLPEWTLQVPRGGLSLWFRLPTESSNLVSALARKRDLVLTPGPRFYPRGGGRRQLRIPYVADPQVLSEAVRRLSLAWDEARSGTDAPTGTRSPHLII</sequence>
<dbReference type="PRINTS" id="PR00035">
    <property type="entry name" value="HTHGNTR"/>
</dbReference>
<dbReference type="InterPro" id="IPR000524">
    <property type="entry name" value="Tscrpt_reg_HTH_GntR"/>
</dbReference>
<dbReference type="CDD" id="cd00609">
    <property type="entry name" value="AAT_like"/>
    <property type="match status" value="1"/>
</dbReference>
<evidence type="ECO:0000313" key="8">
    <source>
        <dbReference type="Proteomes" id="UP000199103"/>
    </source>
</evidence>
<dbReference type="AlphaFoldDB" id="A0A1H2AAR5"/>
<dbReference type="PANTHER" id="PTHR46577:SF1">
    <property type="entry name" value="HTH-TYPE TRANSCRIPTIONAL REGULATORY PROTEIN GABR"/>
    <property type="match status" value="1"/>
</dbReference>
<evidence type="ECO:0000259" key="6">
    <source>
        <dbReference type="PROSITE" id="PS50949"/>
    </source>
</evidence>
<keyword evidence="5" id="KW-0804">Transcription</keyword>
<dbReference type="GO" id="GO:0003700">
    <property type="term" value="F:DNA-binding transcription factor activity"/>
    <property type="evidence" value="ECO:0007669"/>
    <property type="project" value="InterPro"/>
</dbReference>
<protein>
    <submittedName>
        <fullName evidence="7">DNA-binding transcriptional regulator, MocR family, contains an aminotransferase domain</fullName>
    </submittedName>
</protein>
<dbReference type="InterPro" id="IPR036390">
    <property type="entry name" value="WH_DNA-bd_sf"/>
</dbReference>
<dbReference type="InterPro" id="IPR015424">
    <property type="entry name" value="PyrdxlP-dep_Trfase"/>
</dbReference>
<evidence type="ECO:0000256" key="5">
    <source>
        <dbReference type="ARBA" id="ARBA00023163"/>
    </source>
</evidence>
<dbReference type="SUPFAM" id="SSF53383">
    <property type="entry name" value="PLP-dependent transferases"/>
    <property type="match status" value="1"/>
</dbReference>
<dbReference type="Proteomes" id="UP000199103">
    <property type="component" value="Chromosome I"/>
</dbReference>
<dbReference type="Gene3D" id="3.40.640.10">
    <property type="entry name" value="Type I PLP-dependent aspartate aminotransferase-like (Major domain)"/>
    <property type="match status" value="1"/>
</dbReference>
<dbReference type="STRING" id="630515.SAMN04489812_5800"/>
<dbReference type="Pfam" id="PF00392">
    <property type="entry name" value="GntR"/>
    <property type="match status" value="1"/>
</dbReference>
<dbReference type="PANTHER" id="PTHR46577">
    <property type="entry name" value="HTH-TYPE TRANSCRIPTIONAL REGULATORY PROTEIN GABR"/>
    <property type="match status" value="1"/>
</dbReference>
<dbReference type="InterPro" id="IPR015421">
    <property type="entry name" value="PyrdxlP-dep_Trfase_major"/>
</dbReference>
<dbReference type="Gene3D" id="1.10.10.10">
    <property type="entry name" value="Winged helix-like DNA-binding domain superfamily/Winged helix DNA-binding domain"/>
    <property type="match status" value="1"/>
</dbReference>
<reference evidence="7 8" key="1">
    <citation type="submission" date="2016-10" db="EMBL/GenBank/DDBJ databases">
        <authorList>
            <person name="de Groot N.N."/>
        </authorList>
    </citation>
    <scope>NUCLEOTIDE SEQUENCE [LARGE SCALE GENOMIC DNA]</scope>
    <source>
        <strain evidence="7 8">DSM 21800</strain>
    </source>
</reference>
<dbReference type="InterPro" id="IPR036388">
    <property type="entry name" value="WH-like_DNA-bd_sf"/>
</dbReference>
<gene>
    <name evidence="7" type="ORF">SAMN04489812_5800</name>
</gene>
<keyword evidence="2" id="KW-0663">Pyridoxal phosphate</keyword>
<accession>A0A1H2AAR5</accession>
<keyword evidence="3" id="KW-0805">Transcription regulation</keyword>
<dbReference type="GO" id="GO:0008483">
    <property type="term" value="F:transaminase activity"/>
    <property type="evidence" value="ECO:0007669"/>
    <property type="project" value="UniProtKB-KW"/>
</dbReference>
<name>A0A1H2AAR5_9ACTN</name>
<dbReference type="GO" id="GO:0003677">
    <property type="term" value="F:DNA binding"/>
    <property type="evidence" value="ECO:0007669"/>
    <property type="project" value="UniProtKB-KW"/>
</dbReference>
<dbReference type="SMART" id="SM00345">
    <property type="entry name" value="HTH_GNTR"/>
    <property type="match status" value="1"/>
</dbReference>
<dbReference type="InterPro" id="IPR015422">
    <property type="entry name" value="PyrdxlP-dep_Trfase_small"/>
</dbReference>
<keyword evidence="8" id="KW-1185">Reference proteome</keyword>
<feature type="domain" description="HTH gntR-type" evidence="6">
    <location>
        <begin position="22"/>
        <end position="90"/>
    </location>
</feature>
<dbReference type="Gene3D" id="3.90.1150.10">
    <property type="entry name" value="Aspartate Aminotransferase, domain 1"/>
    <property type="match status" value="1"/>
</dbReference>
<dbReference type="SUPFAM" id="SSF46785">
    <property type="entry name" value="Winged helix' DNA-binding domain"/>
    <property type="match status" value="1"/>
</dbReference>
<dbReference type="EMBL" id="LT629772">
    <property type="protein sequence ID" value="SDT43085.1"/>
    <property type="molecule type" value="Genomic_DNA"/>
</dbReference>
<dbReference type="InterPro" id="IPR004839">
    <property type="entry name" value="Aminotransferase_I/II_large"/>
</dbReference>
<proteinExistence type="inferred from homology"/>
<dbReference type="Pfam" id="PF00155">
    <property type="entry name" value="Aminotran_1_2"/>
    <property type="match status" value="1"/>
</dbReference>
<organism evidence="7 8">
    <name type="scientific">Microlunatus soli</name>
    <dbReference type="NCBI Taxonomy" id="630515"/>
    <lineage>
        <taxon>Bacteria</taxon>
        <taxon>Bacillati</taxon>
        <taxon>Actinomycetota</taxon>
        <taxon>Actinomycetes</taxon>
        <taxon>Propionibacteriales</taxon>
        <taxon>Propionibacteriaceae</taxon>
        <taxon>Microlunatus</taxon>
    </lineage>
</organism>
<evidence type="ECO:0000256" key="1">
    <source>
        <dbReference type="ARBA" id="ARBA00005384"/>
    </source>
</evidence>
<dbReference type="GO" id="GO:0030170">
    <property type="term" value="F:pyridoxal phosphate binding"/>
    <property type="evidence" value="ECO:0007669"/>
    <property type="project" value="InterPro"/>
</dbReference>
<comment type="similarity">
    <text evidence="1">In the C-terminal section; belongs to the class-I pyridoxal-phosphate-dependent aminotransferase family.</text>
</comment>